<dbReference type="OrthoDB" id="8770287at2759"/>
<dbReference type="Proteomes" id="UP000221080">
    <property type="component" value="Chromosome 2"/>
</dbReference>
<dbReference type="KEGG" id="ipu:108261722"/>
<gene>
    <name evidence="2" type="primary">LOC108261722</name>
</gene>
<reference evidence="2" key="2">
    <citation type="submission" date="2025-08" db="UniProtKB">
        <authorList>
            <consortium name="RefSeq"/>
        </authorList>
    </citation>
    <scope>IDENTIFICATION</scope>
    <source>
        <tissue evidence="2">Blood</tissue>
    </source>
</reference>
<evidence type="ECO:0000313" key="1">
    <source>
        <dbReference type="Proteomes" id="UP000221080"/>
    </source>
</evidence>
<keyword evidence="1" id="KW-1185">Reference proteome</keyword>
<evidence type="ECO:0000313" key="2">
    <source>
        <dbReference type="RefSeq" id="XP_053542499.1"/>
    </source>
</evidence>
<dbReference type="AlphaFoldDB" id="A0A9F7RGG7"/>
<protein>
    <submittedName>
        <fullName evidence="2">Uncharacterized protein LOC108261722</fullName>
    </submittedName>
</protein>
<name>A0A9F7RGG7_ICTPU</name>
<reference evidence="1" key="1">
    <citation type="journal article" date="2016" name="Nat. Commun.">
        <title>The channel catfish genome sequence provides insights into the evolution of scale formation in teleosts.</title>
        <authorList>
            <person name="Liu Z."/>
            <person name="Liu S."/>
            <person name="Yao J."/>
            <person name="Bao L."/>
            <person name="Zhang J."/>
            <person name="Li Y."/>
            <person name="Jiang C."/>
            <person name="Sun L."/>
            <person name="Wang R."/>
            <person name="Zhang Y."/>
            <person name="Zhou T."/>
            <person name="Zeng Q."/>
            <person name="Fu Q."/>
            <person name="Gao S."/>
            <person name="Li N."/>
            <person name="Koren S."/>
            <person name="Jiang Y."/>
            <person name="Zimin A."/>
            <person name="Xu P."/>
            <person name="Phillippy A.M."/>
            <person name="Geng X."/>
            <person name="Song L."/>
            <person name="Sun F."/>
            <person name="Li C."/>
            <person name="Wang X."/>
            <person name="Chen A."/>
            <person name="Jin Y."/>
            <person name="Yuan Z."/>
            <person name="Yang Y."/>
            <person name="Tan S."/>
            <person name="Peatman E."/>
            <person name="Lu J."/>
            <person name="Qin Z."/>
            <person name="Dunham R."/>
            <person name="Li Z."/>
            <person name="Sonstegard T."/>
            <person name="Feng J."/>
            <person name="Danzmann R.G."/>
            <person name="Schroeder S."/>
            <person name="Scheffler B."/>
            <person name="Duke M.V."/>
            <person name="Ballard L."/>
            <person name="Kucuktas H."/>
            <person name="Kaltenboeck L."/>
            <person name="Liu H."/>
            <person name="Armbruster J."/>
            <person name="Xie Y."/>
            <person name="Kirby M.L."/>
            <person name="Tian Y."/>
            <person name="Flanagan M.E."/>
            <person name="Mu W."/>
            <person name="Waldbieser G.C."/>
        </authorList>
    </citation>
    <scope>NUCLEOTIDE SEQUENCE [LARGE SCALE GENOMIC DNA]</scope>
    <source>
        <strain evidence="1">SDA103</strain>
    </source>
</reference>
<accession>A0A9F7RGG7</accession>
<sequence>MERRAVKRKASVMSGIPNKRICQRNGDEREKPTCSKPSTSLMLIIRAQDSYMKEASGLYQFINTCVPDTLLASFHILYAKHLHISALLVSNDFFRVLMDTLNLEKYTYARALWIRQLEDFNKRDRFSKIKDHFPIIDKLVCAKVDYHQETPCGHPIYEKTLTKFRSFGDLRALGRLSDPSLILVHRDVHDPRYDACMHYRLPWAVLDDNKR</sequence>
<dbReference type="GeneID" id="108261722"/>
<dbReference type="RefSeq" id="XP_053542499.1">
    <property type="nucleotide sequence ID" value="XM_053686524.1"/>
</dbReference>
<proteinExistence type="predicted"/>
<organism evidence="1 2">
    <name type="scientific">Ictalurus punctatus</name>
    <name type="common">Channel catfish</name>
    <name type="synonym">Silurus punctatus</name>
    <dbReference type="NCBI Taxonomy" id="7998"/>
    <lineage>
        <taxon>Eukaryota</taxon>
        <taxon>Metazoa</taxon>
        <taxon>Chordata</taxon>
        <taxon>Craniata</taxon>
        <taxon>Vertebrata</taxon>
        <taxon>Euteleostomi</taxon>
        <taxon>Actinopterygii</taxon>
        <taxon>Neopterygii</taxon>
        <taxon>Teleostei</taxon>
        <taxon>Ostariophysi</taxon>
        <taxon>Siluriformes</taxon>
        <taxon>Ictaluridae</taxon>
        <taxon>Ictalurus</taxon>
    </lineage>
</organism>